<dbReference type="InterPro" id="IPR037233">
    <property type="entry name" value="CcmK-like_sf"/>
</dbReference>
<comment type="similarity">
    <text evidence="3">Belongs to the bacterial microcompartments protein family.</text>
</comment>
<dbReference type="InterPro" id="IPR000249">
    <property type="entry name" value="BMC_dom"/>
</dbReference>
<evidence type="ECO:0000256" key="3">
    <source>
        <dbReference type="PROSITE-ProRule" id="PRU01278"/>
    </source>
</evidence>
<evidence type="ECO:0000256" key="1">
    <source>
        <dbReference type="ARBA" id="ARBA00024322"/>
    </source>
</evidence>
<evidence type="ECO:0000313" key="6">
    <source>
        <dbReference type="Proteomes" id="UP000606889"/>
    </source>
</evidence>
<dbReference type="SUPFAM" id="SSF143414">
    <property type="entry name" value="CcmK-like"/>
    <property type="match status" value="1"/>
</dbReference>
<keyword evidence="6" id="KW-1185">Reference proteome</keyword>
<evidence type="ECO:0000313" key="5">
    <source>
        <dbReference type="EMBL" id="MBC5649253.1"/>
    </source>
</evidence>
<comment type="caution">
    <text evidence="5">The sequence shown here is derived from an EMBL/GenBank/DDBJ whole genome shotgun (WGS) entry which is preliminary data.</text>
</comment>
<dbReference type="Gene3D" id="3.30.70.1710">
    <property type="match status" value="1"/>
</dbReference>
<dbReference type="InterPro" id="IPR050575">
    <property type="entry name" value="BMC_shell"/>
</dbReference>
<sequence>MYLDNSYREKKIVFGKEAFGIIEVYGFICAMTAADAAVKAANVRLVGMERTKGSEGIELIVALKLAGLPDAVRGAVDAGLAAAAEVGDVISSNVNALPCEGIYPMIQYTNLKSD</sequence>
<gene>
    <name evidence="5" type="ORF">H8S18_12970</name>
</gene>
<dbReference type="InterPro" id="IPR044872">
    <property type="entry name" value="CcmK/CsoS1_BMC"/>
</dbReference>
<reference evidence="5 6" key="1">
    <citation type="submission" date="2020-08" db="EMBL/GenBank/DDBJ databases">
        <title>Genome public.</title>
        <authorList>
            <person name="Liu C."/>
            <person name="Sun Q."/>
        </authorList>
    </citation>
    <scope>NUCLEOTIDE SEQUENCE [LARGE SCALE GENOMIC DNA]</scope>
    <source>
        <strain evidence="5 6">NSJ-35</strain>
    </source>
</reference>
<dbReference type="SMART" id="SM00877">
    <property type="entry name" value="BMC"/>
    <property type="match status" value="1"/>
</dbReference>
<proteinExistence type="inferred from homology"/>
<dbReference type="PANTHER" id="PTHR33941">
    <property type="entry name" value="PROPANEDIOL UTILIZATION PROTEIN PDUA"/>
    <property type="match status" value="1"/>
</dbReference>
<name>A0ABR7EHU2_9FIRM</name>
<protein>
    <submittedName>
        <fullName evidence="5">BMC domain-containing protein</fullName>
    </submittedName>
</protein>
<accession>A0ABR7EHU2</accession>
<dbReference type="Proteomes" id="UP000606889">
    <property type="component" value="Unassembled WGS sequence"/>
</dbReference>
<dbReference type="PROSITE" id="PS51930">
    <property type="entry name" value="BMC_2"/>
    <property type="match status" value="1"/>
</dbReference>
<comment type="subcellular location">
    <subcellularLocation>
        <location evidence="1">Bacterial microcompartment</location>
    </subcellularLocation>
</comment>
<evidence type="ECO:0000256" key="2">
    <source>
        <dbReference type="ARBA" id="ARBA00024446"/>
    </source>
</evidence>
<organism evidence="5 6">
    <name type="scientific">Christensenella tenuis</name>
    <dbReference type="NCBI Taxonomy" id="2763033"/>
    <lineage>
        <taxon>Bacteria</taxon>
        <taxon>Bacillati</taxon>
        <taxon>Bacillota</taxon>
        <taxon>Clostridia</taxon>
        <taxon>Christensenellales</taxon>
        <taxon>Christensenellaceae</taxon>
        <taxon>Christensenella</taxon>
    </lineage>
</organism>
<dbReference type="PANTHER" id="PTHR33941:SF11">
    <property type="entry name" value="BACTERIAL MICROCOMPARTMENT SHELL PROTEIN PDUJ"/>
    <property type="match status" value="1"/>
</dbReference>
<feature type="domain" description="BMC" evidence="4">
    <location>
        <begin position="18"/>
        <end position="107"/>
    </location>
</feature>
<dbReference type="EMBL" id="JACOON010000007">
    <property type="protein sequence ID" value="MBC5649253.1"/>
    <property type="molecule type" value="Genomic_DNA"/>
</dbReference>
<dbReference type="Pfam" id="PF00936">
    <property type="entry name" value="BMC"/>
    <property type="match status" value="1"/>
</dbReference>
<keyword evidence="2" id="KW-1283">Bacterial microcompartment</keyword>
<evidence type="ECO:0000259" key="4">
    <source>
        <dbReference type="PROSITE" id="PS51930"/>
    </source>
</evidence>